<comment type="caution">
    <text evidence="4">The sequence shown here is derived from an EMBL/GenBank/DDBJ whole genome shotgun (WGS) entry which is preliminary data.</text>
</comment>
<dbReference type="PANTHER" id="PTHR23076:SF97">
    <property type="entry name" value="ATP-DEPENDENT ZINC METALLOPROTEASE YME1L1"/>
    <property type="match status" value="1"/>
</dbReference>
<dbReference type="SMART" id="SM00382">
    <property type="entry name" value="AAA"/>
    <property type="match status" value="1"/>
</dbReference>
<dbReference type="CDD" id="cd19481">
    <property type="entry name" value="RecA-like_protease"/>
    <property type="match status" value="1"/>
</dbReference>
<keyword evidence="1 4" id="KW-0067">ATP-binding</keyword>
<feature type="region of interest" description="Disordered" evidence="2">
    <location>
        <begin position="352"/>
        <end position="431"/>
    </location>
</feature>
<dbReference type="EMBL" id="JARFYM010000010">
    <property type="protein sequence ID" value="MDL2400321.1"/>
    <property type="molecule type" value="Genomic_DNA"/>
</dbReference>
<evidence type="ECO:0000256" key="1">
    <source>
        <dbReference type="RuleBase" id="RU003651"/>
    </source>
</evidence>
<protein>
    <submittedName>
        <fullName evidence="4">ATP-binding protein</fullName>
    </submittedName>
</protein>
<gene>
    <name evidence="4" type="ORF">PY649_15550</name>
</gene>
<dbReference type="InterPro" id="IPR027417">
    <property type="entry name" value="P-loop_NTPase"/>
</dbReference>
<feature type="region of interest" description="Disordered" evidence="2">
    <location>
        <begin position="635"/>
        <end position="677"/>
    </location>
</feature>
<dbReference type="Pfam" id="PF00004">
    <property type="entry name" value="AAA"/>
    <property type="match status" value="1"/>
</dbReference>
<dbReference type="InterPro" id="IPR003959">
    <property type="entry name" value="ATPase_AAA_core"/>
</dbReference>
<dbReference type="PROSITE" id="PS00674">
    <property type="entry name" value="AAA"/>
    <property type="match status" value="1"/>
</dbReference>
<proteinExistence type="inferred from homology"/>
<name>A0ABT7JVF3_9HYPH</name>
<evidence type="ECO:0000313" key="5">
    <source>
        <dbReference type="Proteomes" id="UP001172645"/>
    </source>
</evidence>
<sequence>MDRISLFFIRRLHHLARREARRNAALHGLLGSWTSEEGVHTLRLYGPAFDTAALTGDLQRDLDWFRSRFGADLIRPPVSAGPGAGFGTNADITAATTAMRSTATFVPVRRRSSRRGHEATPEIGLDRRSYAIRLVGMAAEPPLVSHVVAALVLARAIGKGTKSLRDIVRAITHATPVVTLHAPLAGFEREVSRLLEKSRFVPGGPFGIVDGDYTFNDDYLDAQDGETRRRVVEFRGGSIHRVTGAVLRRRMLGAFARDLPIVAIAEKRSDIPALLQITADVSLETGQLDRSFVRDVVEALYPDAAIGDIDLPADSDARWLSLEDVILAFRPGRDLANALSVLARLARRNRDDFEDEEEGGDGNAAASAPKASDKKKPATSSETSTPASSDSDSGGRWKKDKPSGAEIVQPDPPIEPGPRSSSGDDGAKRAKPPLTVEILSGYGKARDWALDLKADLAGYYAGKLDWSDMSSRLLLYGPPGTGKTTFARALCNSLQIPLVVTSVSTWLQGGHLNDVVDKMVKTFAEAKAIAPSILFIDEFDGIGKRQPAEREHADYWNTVVNKALELLDGAVKSEGVIIVGATNRPDDIDEALKRSGRLETHIEIPKPDKTALVDILAHHLGDDVEALLFKASDMLNTQGPPGNQVPPLSDDPTVSEPQQAAMPDLAEDAVKRKGAGR</sequence>
<feature type="domain" description="AAA+ ATPase" evidence="3">
    <location>
        <begin position="469"/>
        <end position="608"/>
    </location>
</feature>
<evidence type="ECO:0000259" key="3">
    <source>
        <dbReference type="SMART" id="SM00382"/>
    </source>
</evidence>
<dbReference type="RefSeq" id="WP_285869399.1">
    <property type="nucleotide sequence ID" value="NZ_JARFYM010000010.1"/>
</dbReference>
<feature type="compositionally biased region" description="Low complexity" evidence="2">
    <location>
        <begin position="378"/>
        <end position="392"/>
    </location>
</feature>
<dbReference type="GO" id="GO:0005524">
    <property type="term" value="F:ATP binding"/>
    <property type="evidence" value="ECO:0007669"/>
    <property type="project" value="UniProtKB-KW"/>
</dbReference>
<reference evidence="4" key="1">
    <citation type="submission" date="2023-06" db="EMBL/GenBank/DDBJ databases">
        <title>Phylogenetic Diversity of Rhizobium strains.</title>
        <authorList>
            <person name="Moura F.T."/>
            <person name="Helene L.C.F."/>
            <person name="Hungria M."/>
        </authorList>
    </citation>
    <scope>NUCLEOTIDE SEQUENCE</scope>
    <source>
        <strain evidence="4">CCGE526</strain>
    </source>
</reference>
<organism evidence="4 5">
    <name type="scientific">Rhizobium mayense</name>
    <dbReference type="NCBI Taxonomy" id="1312184"/>
    <lineage>
        <taxon>Bacteria</taxon>
        <taxon>Pseudomonadati</taxon>
        <taxon>Pseudomonadota</taxon>
        <taxon>Alphaproteobacteria</taxon>
        <taxon>Hyphomicrobiales</taxon>
        <taxon>Rhizobiaceae</taxon>
        <taxon>Rhizobium/Agrobacterium group</taxon>
        <taxon>Rhizobium</taxon>
    </lineage>
</organism>
<dbReference type="PANTHER" id="PTHR23076">
    <property type="entry name" value="METALLOPROTEASE M41 FTSH"/>
    <property type="match status" value="1"/>
</dbReference>
<keyword evidence="1" id="KW-0547">Nucleotide-binding</keyword>
<comment type="similarity">
    <text evidence="1">Belongs to the AAA ATPase family.</text>
</comment>
<accession>A0ABT7JVF3</accession>
<dbReference type="Proteomes" id="UP001172645">
    <property type="component" value="Unassembled WGS sequence"/>
</dbReference>
<keyword evidence="5" id="KW-1185">Reference proteome</keyword>
<evidence type="ECO:0000256" key="2">
    <source>
        <dbReference type="SAM" id="MobiDB-lite"/>
    </source>
</evidence>
<dbReference type="InterPro" id="IPR003593">
    <property type="entry name" value="AAA+_ATPase"/>
</dbReference>
<feature type="compositionally biased region" description="Basic and acidic residues" evidence="2">
    <location>
        <begin position="393"/>
        <end position="403"/>
    </location>
</feature>
<dbReference type="SUPFAM" id="SSF52540">
    <property type="entry name" value="P-loop containing nucleoside triphosphate hydrolases"/>
    <property type="match status" value="1"/>
</dbReference>
<evidence type="ECO:0000313" key="4">
    <source>
        <dbReference type="EMBL" id="MDL2400321.1"/>
    </source>
</evidence>
<dbReference type="Gene3D" id="3.40.50.300">
    <property type="entry name" value="P-loop containing nucleotide triphosphate hydrolases"/>
    <property type="match status" value="1"/>
</dbReference>
<dbReference type="InterPro" id="IPR003960">
    <property type="entry name" value="ATPase_AAA_CS"/>
</dbReference>